<feature type="transmembrane region" description="Helical" evidence="1">
    <location>
        <begin position="122"/>
        <end position="143"/>
    </location>
</feature>
<feature type="transmembrane region" description="Helical" evidence="1">
    <location>
        <begin position="311"/>
        <end position="328"/>
    </location>
</feature>
<feature type="transmembrane region" description="Helical" evidence="1">
    <location>
        <begin position="150"/>
        <end position="171"/>
    </location>
</feature>
<proteinExistence type="predicted"/>
<protein>
    <submittedName>
        <fullName evidence="2">Uncharacterized protein</fullName>
    </submittedName>
</protein>
<dbReference type="RefSeq" id="WP_176273124.1">
    <property type="nucleotide sequence ID" value="NZ_JABWTA010000001.1"/>
</dbReference>
<keyword evidence="3" id="KW-1185">Reference proteome</keyword>
<evidence type="ECO:0000313" key="3">
    <source>
        <dbReference type="Proteomes" id="UP000546031"/>
    </source>
</evidence>
<keyword evidence="1" id="KW-0472">Membrane</keyword>
<feature type="transmembrane region" description="Helical" evidence="1">
    <location>
        <begin position="281"/>
        <end position="299"/>
    </location>
</feature>
<evidence type="ECO:0000256" key="1">
    <source>
        <dbReference type="SAM" id="Phobius"/>
    </source>
</evidence>
<dbReference type="AlphaFoldDB" id="A0A850HDR2"/>
<sequence length="377" mass="40239">MQAGGNHGKLISTALAAIVVGVSATLVLITYYITANPETVPLEWQWNLRWEHNFAAWWGGSLLLLTALLTFDNALGAPNVKLKRAWLTLACIILFLSLDEVGSLHERMGSISKSLDAGRWALAIPLALVIAYLSIRSGLTLLWHGGRERLQILIIGIGFAVLLSVAFQEYVENAMDWRGSEWRPLRAAIEEGSELLGISIVLFAVSLPFWQRPGATLDSVKAHATPAMIAAIILVLPFLAISMDTDPQKGEPSDWLASALLLGTAFLWAKRAWTHGPVIGSLALAGIAGIASIAAVAMGPVETFELAGLELNRRGLIYAILALGLAAFVRTQLAALVLIAPAALLIAQAVIGFSSPFWPFLLGPVCALGIFAVSAKA</sequence>
<dbReference type="EMBL" id="JABWTA010000001">
    <property type="protein sequence ID" value="NVE94898.1"/>
    <property type="molecule type" value="Genomic_DNA"/>
</dbReference>
<feature type="transmembrane region" description="Helical" evidence="1">
    <location>
        <begin position="191"/>
        <end position="210"/>
    </location>
</feature>
<feature type="transmembrane region" description="Helical" evidence="1">
    <location>
        <begin position="54"/>
        <end position="73"/>
    </location>
</feature>
<organism evidence="2 3">
    <name type="scientific">Altererythrobacter lutimaris</name>
    <dbReference type="NCBI Taxonomy" id="2743979"/>
    <lineage>
        <taxon>Bacteria</taxon>
        <taxon>Pseudomonadati</taxon>
        <taxon>Pseudomonadota</taxon>
        <taxon>Alphaproteobacteria</taxon>
        <taxon>Sphingomonadales</taxon>
        <taxon>Erythrobacteraceae</taxon>
        <taxon>Altererythrobacter</taxon>
    </lineage>
</organism>
<dbReference type="Proteomes" id="UP000546031">
    <property type="component" value="Unassembled WGS sequence"/>
</dbReference>
<feature type="transmembrane region" description="Helical" evidence="1">
    <location>
        <begin position="222"/>
        <end position="241"/>
    </location>
</feature>
<evidence type="ECO:0000313" key="2">
    <source>
        <dbReference type="EMBL" id="NVE94898.1"/>
    </source>
</evidence>
<keyword evidence="1" id="KW-1133">Transmembrane helix</keyword>
<comment type="caution">
    <text evidence="2">The sequence shown here is derived from an EMBL/GenBank/DDBJ whole genome shotgun (WGS) entry which is preliminary data.</text>
</comment>
<feature type="transmembrane region" description="Helical" evidence="1">
    <location>
        <begin position="357"/>
        <end position="375"/>
    </location>
</feature>
<feature type="transmembrane region" description="Helical" evidence="1">
    <location>
        <begin position="12"/>
        <end position="34"/>
    </location>
</feature>
<gene>
    <name evidence="2" type="ORF">HUO12_08320</name>
</gene>
<reference evidence="2 3" key="1">
    <citation type="submission" date="2020-06" db="EMBL/GenBank/DDBJ databases">
        <title>Altererythrobacter lutimaris sp. nov., a marine bacterium isolated from a tidal flat.</title>
        <authorList>
            <person name="Kim D."/>
            <person name="Yoo Y."/>
            <person name="Kim J.-J."/>
        </authorList>
    </citation>
    <scope>NUCLEOTIDE SEQUENCE [LARGE SCALE GENOMIC DNA]</scope>
    <source>
        <strain evidence="2 3">JGD-16</strain>
    </source>
</reference>
<accession>A0A850HDR2</accession>
<keyword evidence="1" id="KW-0812">Transmembrane</keyword>
<name>A0A850HDR2_9SPHN</name>